<proteinExistence type="predicted"/>
<reference evidence="3" key="1">
    <citation type="submission" date="2021-12" db="EMBL/GenBank/DDBJ databases">
        <title>Novel species in genus Dyadobacter.</title>
        <authorList>
            <person name="Ma C."/>
        </authorList>
    </citation>
    <scope>NUCLEOTIDE SEQUENCE</scope>
    <source>
        <strain evidence="3">CY399</strain>
    </source>
</reference>
<organism evidence="3 4">
    <name type="scientific">Dyadobacter fanqingshengii</name>
    <dbReference type="NCBI Taxonomy" id="2906443"/>
    <lineage>
        <taxon>Bacteria</taxon>
        <taxon>Pseudomonadati</taxon>
        <taxon>Bacteroidota</taxon>
        <taxon>Cytophagia</taxon>
        <taxon>Cytophagales</taxon>
        <taxon>Spirosomataceae</taxon>
        <taxon>Dyadobacter</taxon>
    </lineage>
</organism>
<protein>
    <submittedName>
        <fullName evidence="3">PA14 domain-containing protein</fullName>
    </submittedName>
</protein>
<feature type="signal peptide" evidence="1">
    <location>
        <begin position="1"/>
        <end position="25"/>
    </location>
</feature>
<dbReference type="EMBL" id="JAJTTA010000002">
    <property type="protein sequence ID" value="MCF0040542.1"/>
    <property type="molecule type" value="Genomic_DNA"/>
</dbReference>
<dbReference type="Gene3D" id="3.90.182.10">
    <property type="entry name" value="Toxin - Anthrax Protective Antigen,domain 1"/>
    <property type="match status" value="1"/>
</dbReference>
<dbReference type="Pfam" id="PF07691">
    <property type="entry name" value="PA14"/>
    <property type="match status" value="1"/>
</dbReference>
<dbReference type="Gene3D" id="2.60.120.560">
    <property type="entry name" value="Exo-inulinase, domain 1"/>
    <property type="match status" value="1"/>
</dbReference>
<evidence type="ECO:0000313" key="3">
    <source>
        <dbReference type="EMBL" id="MCF0040542.1"/>
    </source>
</evidence>
<dbReference type="PROSITE" id="PS51820">
    <property type="entry name" value="PA14"/>
    <property type="match status" value="1"/>
</dbReference>
<evidence type="ECO:0000259" key="2">
    <source>
        <dbReference type="PROSITE" id="PS51820"/>
    </source>
</evidence>
<accession>A0A9X1PC45</accession>
<dbReference type="Proteomes" id="UP001139700">
    <property type="component" value="Unassembled WGS sequence"/>
</dbReference>
<gene>
    <name evidence="3" type="ORF">LXM24_10635</name>
</gene>
<dbReference type="AlphaFoldDB" id="A0A9X1PC45"/>
<evidence type="ECO:0000256" key="1">
    <source>
        <dbReference type="SAM" id="SignalP"/>
    </source>
</evidence>
<comment type="caution">
    <text evidence="3">The sequence shown here is derived from an EMBL/GenBank/DDBJ whole genome shotgun (WGS) entry which is preliminary data.</text>
</comment>
<keyword evidence="4" id="KW-1185">Reference proteome</keyword>
<sequence length="594" mass="67294">MMLFQQLSKKLVAAALIFYAPIALAQPGLESLPFDTLGLENLDQFSNANPKNWHITRNVSADRKQIGNLTEIKGNGILVYQPTQESQQLASKLEVGNADIELDFLLSKGASFYVTLHDRYAIKITDDWMKQVNPGAKAPGLWQHLTIHFKAPVLDKNGKEMQSARFEKILLNGQKFVNNADQEAVMAPQKKTANKSLAFIGKDLPFAIRNIRHKIYQADLIRISTTNFKVYQGLHKNPDTLATLQPKRTGATDTLSHWVGDRKSQLVMDGTIEIPRDGDYLFKMIAGGGAWFFIDEKRVIDNRGTRDFERAFYAKHTLRKGKYPFKIVYSNSDECLVLHYEGPQIPWQSLTTPASVRVSEHFEPLEYEVKNKPAMQRGFMMHRNKINPYTASVGIPSLTSGREKNGNNYAYDMKRYNVLAAWHGRFIDVSNMWTERGEKQLEIPLGAKLEFSQKPLLASLPSPEAPWPDSAQTADGVFSARGYRLISNGLPVYFYTLNETRIEDHLHPAPDNEGLTREIKTASKPGKVAYLLLAEGRVIEQTTQGGYAVDDKNYYIENLQTGSIKPILRRDNGRQQLILPIQNETLTVKYDMIW</sequence>
<dbReference type="InterPro" id="IPR011658">
    <property type="entry name" value="PA14_dom"/>
</dbReference>
<keyword evidence="1" id="KW-0732">Signal</keyword>
<dbReference type="RefSeq" id="WP_234613026.1">
    <property type="nucleotide sequence ID" value="NZ_CP098806.1"/>
</dbReference>
<feature type="domain" description="PA14" evidence="2">
    <location>
        <begin position="223"/>
        <end position="361"/>
    </location>
</feature>
<name>A0A9X1PC45_9BACT</name>
<dbReference type="InterPro" id="IPR037524">
    <property type="entry name" value="PA14/GLEYA"/>
</dbReference>
<evidence type="ECO:0000313" key="4">
    <source>
        <dbReference type="Proteomes" id="UP001139700"/>
    </source>
</evidence>
<feature type="chain" id="PRO_5040897297" evidence="1">
    <location>
        <begin position="26"/>
        <end position="594"/>
    </location>
</feature>
<dbReference type="SUPFAM" id="SSF56988">
    <property type="entry name" value="Anthrax protective antigen"/>
    <property type="match status" value="1"/>
</dbReference>